<gene>
    <name evidence="3" type="primary">larC</name>
    <name evidence="5" type="ORF">caldi_12860</name>
</gene>
<comment type="similarity">
    <text evidence="3">Belongs to the LarC family.</text>
</comment>
<evidence type="ECO:0000313" key="6">
    <source>
        <dbReference type="Proteomes" id="UP001163687"/>
    </source>
</evidence>
<evidence type="ECO:0000256" key="1">
    <source>
        <dbReference type="ARBA" id="ARBA00022596"/>
    </source>
</evidence>
<dbReference type="EC" id="4.99.1.12" evidence="3"/>
<dbReference type="Gene3D" id="3.10.20.300">
    <property type="entry name" value="mk0293 like domain"/>
    <property type="match status" value="1"/>
</dbReference>
<keyword evidence="2 3" id="KW-0456">Lyase</keyword>
<dbReference type="GO" id="GO:0051604">
    <property type="term" value="P:protein maturation"/>
    <property type="evidence" value="ECO:0007669"/>
    <property type="project" value="UniProtKB-UniRule"/>
</dbReference>
<dbReference type="GO" id="GO:0016829">
    <property type="term" value="F:lyase activity"/>
    <property type="evidence" value="ECO:0007669"/>
    <property type="project" value="UniProtKB-UniRule"/>
</dbReference>
<dbReference type="GO" id="GO:0016151">
    <property type="term" value="F:nickel cation binding"/>
    <property type="evidence" value="ECO:0007669"/>
    <property type="project" value="UniProtKB-UniRule"/>
</dbReference>
<dbReference type="EMBL" id="AP025628">
    <property type="protein sequence ID" value="BDG60196.1"/>
    <property type="molecule type" value="Genomic_DNA"/>
</dbReference>
<reference evidence="5" key="1">
    <citation type="submission" date="2022-03" db="EMBL/GenBank/DDBJ databases">
        <title>Complete genome sequence of Caldinitratiruptor microaerophilus.</title>
        <authorList>
            <person name="Mukaiyama R."/>
            <person name="Nishiyama T."/>
            <person name="Ueda K."/>
        </authorList>
    </citation>
    <scope>NUCLEOTIDE SEQUENCE</scope>
    <source>
        <strain evidence="5">JCM 16183</strain>
    </source>
</reference>
<dbReference type="Pfam" id="PF01969">
    <property type="entry name" value="Ni_insertion"/>
    <property type="match status" value="1"/>
</dbReference>
<keyword evidence="6" id="KW-1185">Reference proteome</keyword>
<protein>
    <recommendedName>
        <fullName evidence="3">Pyridinium-3,5-bisthiocarboxylic acid mononucleotide nickel insertion protein</fullName>
        <shortName evidence="3">P2TMN nickel insertion protein</shortName>
        <ecNumber evidence="3">4.99.1.12</ecNumber>
    </recommendedName>
    <alternativeName>
        <fullName evidence="3">Nickel-pincer cofactor biosynthesis protein LarC</fullName>
    </alternativeName>
</protein>
<organism evidence="5 6">
    <name type="scientific">Caldinitratiruptor microaerophilus</name>
    <dbReference type="NCBI Taxonomy" id="671077"/>
    <lineage>
        <taxon>Bacteria</taxon>
        <taxon>Bacillati</taxon>
        <taxon>Bacillota</taxon>
        <taxon>Clostridia</taxon>
        <taxon>Eubacteriales</taxon>
        <taxon>Symbiobacteriaceae</taxon>
        <taxon>Caldinitratiruptor</taxon>
    </lineage>
</organism>
<dbReference type="PANTHER" id="PTHR36566">
    <property type="entry name" value="NICKEL INSERTION PROTEIN-RELATED"/>
    <property type="match status" value="1"/>
</dbReference>
<feature type="compositionally biased region" description="Basic and acidic residues" evidence="4">
    <location>
        <begin position="81"/>
        <end position="98"/>
    </location>
</feature>
<comment type="function">
    <text evidence="3">Involved in the biosynthesis of a nickel-pincer cofactor ((SCS)Ni(II) pincer complex). Binds Ni(2+), and functions in nickel delivery to pyridinium-3,5-bisthiocarboxylic acid mononucleotide (P2TMN), to form the mature cofactor. Is thus probably required for the activation of nickel-pincer cofactor-dependent enzymes.</text>
</comment>
<name>A0AA35G5V5_9FIRM</name>
<dbReference type="AlphaFoldDB" id="A0AA35G5V5"/>
<feature type="region of interest" description="Disordered" evidence="4">
    <location>
        <begin position="65"/>
        <end position="104"/>
    </location>
</feature>
<dbReference type="InterPro" id="IPR002822">
    <property type="entry name" value="Ni_insertion"/>
</dbReference>
<evidence type="ECO:0000256" key="2">
    <source>
        <dbReference type="ARBA" id="ARBA00023239"/>
    </source>
</evidence>
<evidence type="ECO:0000256" key="3">
    <source>
        <dbReference type="HAMAP-Rule" id="MF_01074"/>
    </source>
</evidence>
<dbReference type="KEGG" id="cmic:caldi_12860"/>
<dbReference type="HAMAP" id="MF_01074">
    <property type="entry name" value="LarC"/>
    <property type="match status" value="1"/>
</dbReference>
<comment type="catalytic activity">
    <reaction evidence="3">
        <text>Ni(II)-pyridinium-3,5-bisthiocarboxylate mononucleotide = pyridinium-3,5-bisthiocarboxylate mononucleotide + Ni(2+)</text>
        <dbReference type="Rhea" id="RHEA:54784"/>
        <dbReference type="ChEBI" id="CHEBI:49786"/>
        <dbReference type="ChEBI" id="CHEBI:137372"/>
        <dbReference type="ChEBI" id="CHEBI:137373"/>
        <dbReference type="EC" id="4.99.1.12"/>
    </reaction>
</comment>
<dbReference type="PANTHER" id="PTHR36566:SF1">
    <property type="entry name" value="PYRIDINIUM-3,5-BISTHIOCARBOXYLIC ACID MONONUCLEOTIDE NICKEL INSERTION PROTEIN"/>
    <property type="match status" value="1"/>
</dbReference>
<proteinExistence type="inferred from homology"/>
<evidence type="ECO:0000256" key="4">
    <source>
        <dbReference type="SAM" id="MobiDB-lite"/>
    </source>
</evidence>
<accession>A0AA35G5V5</accession>
<keyword evidence="1 3" id="KW-0533">Nickel</keyword>
<dbReference type="Gene3D" id="3.30.70.1380">
    <property type="entry name" value="Transcriptional regulatory protein pf0864 domain like"/>
    <property type="match status" value="1"/>
</dbReference>
<evidence type="ECO:0000313" key="5">
    <source>
        <dbReference type="EMBL" id="BDG60196.1"/>
    </source>
</evidence>
<sequence length="452" mass="48273">MILYFDAFAGASGDMILGALLDAGVDLDAVQRELQKLEISGYELKRERVTRRGIAATRFQVLLEGGADPDAPPRHGAGHIRGHDHGHDHHDHHGDHGPHGHHAPARPLREILDLIDRSALAGPVKALSRRIFERLGEAEARVHGVSPADVHLHEVGAVDAIVDICGAAVALHLLGMPECHASPLHVGRGFVETAHGRYPVPAPATAYLIEGVPSYATDVEGELLTPTGAAVLTTVCRAFGPRPPMRIRATGYGAGKHDRVIPNVLRVHLGDPVTAEFGAGVPAPAGAAGAGGPGPGWALERVVLLETNIDDMNPQVYPHLLERLLEGGALDAWLTPAHMKKGRPGVLLHVLARREEADALAAIVFAETTTIGLRRSEVERWVLPREWVTVETPYGPVQVKVARLGGRVVNAMPEYEDCRAAAREHGVPLRRVWEQALAAAARLVRDGAGDGA</sequence>
<dbReference type="NCBIfam" id="TIGR00299">
    <property type="entry name" value="nickel pincer cofactor biosynthesis protein LarC"/>
    <property type="match status" value="1"/>
</dbReference>
<dbReference type="RefSeq" id="WP_264844258.1">
    <property type="nucleotide sequence ID" value="NZ_AP025628.1"/>
</dbReference>
<dbReference type="Proteomes" id="UP001163687">
    <property type="component" value="Chromosome"/>
</dbReference>